<evidence type="ECO:0000313" key="11">
    <source>
        <dbReference type="EMBL" id="SEH62059.1"/>
    </source>
</evidence>
<evidence type="ECO:0000256" key="7">
    <source>
        <dbReference type="ARBA" id="ARBA00022989"/>
    </source>
</evidence>
<feature type="domain" description="ABC transmembrane type-2" evidence="10">
    <location>
        <begin position="44"/>
        <end position="265"/>
    </location>
</feature>
<evidence type="ECO:0000256" key="5">
    <source>
        <dbReference type="ARBA" id="ARBA00022519"/>
    </source>
</evidence>
<organism evidence="11 12">
    <name type="scientific">Parafannyhessea umbonata</name>
    <dbReference type="NCBI Taxonomy" id="604330"/>
    <lineage>
        <taxon>Bacteria</taxon>
        <taxon>Bacillati</taxon>
        <taxon>Actinomycetota</taxon>
        <taxon>Coriobacteriia</taxon>
        <taxon>Coriobacteriales</taxon>
        <taxon>Atopobiaceae</taxon>
        <taxon>Parafannyhessea</taxon>
    </lineage>
</organism>
<evidence type="ECO:0000256" key="8">
    <source>
        <dbReference type="ARBA" id="ARBA00023136"/>
    </source>
</evidence>
<dbReference type="PANTHER" id="PTHR30413:SF8">
    <property type="entry name" value="TRANSPORT PERMEASE PROTEIN"/>
    <property type="match status" value="1"/>
</dbReference>
<evidence type="ECO:0000256" key="4">
    <source>
        <dbReference type="ARBA" id="ARBA00022475"/>
    </source>
</evidence>
<keyword evidence="3 9" id="KW-0813">Transport</keyword>
<dbReference type="PIRSF" id="PIRSF006648">
    <property type="entry name" value="DrrB"/>
    <property type="match status" value="1"/>
</dbReference>
<feature type="transmembrane region" description="Helical" evidence="9">
    <location>
        <begin position="79"/>
        <end position="104"/>
    </location>
</feature>
<comment type="similarity">
    <text evidence="2 9">Belongs to the ABC-2 integral membrane protein family.</text>
</comment>
<evidence type="ECO:0000256" key="1">
    <source>
        <dbReference type="ARBA" id="ARBA00004429"/>
    </source>
</evidence>
<feature type="transmembrane region" description="Helical" evidence="9">
    <location>
        <begin position="188"/>
        <end position="213"/>
    </location>
</feature>
<keyword evidence="6 9" id="KW-0812">Transmembrane</keyword>
<feature type="transmembrane region" description="Helical" evidence="9">
    <location>
        <begin position="125"/>
        <end position="145"/>
    </location>
</feature>
<evidence type="ECO:0000259" key="10">
    <source>
        <dbReference type="PROSITE" id="PS51012"/>
    </source>
</evidence>
<dbReference type="Pfam" id="PF01061">
    <property type="entry name" value="ABC2_membrane"/>
    <property type="match status" value="1"/>
</dbReference>
<dbReference type="Proteomes" id="UP000199135">
    <property type="component" value="Unassembled WGS sequence"/>
</dbReference>
<accession>A0A1H6JQD1</accession>
<evidence type="ECO:0000256" key="9">
    <source>
        <dbReference type="RuleBase" id="RU361157"/>
    </source>
</evidence>
<comment type="subcellular location">
    <subcellularLocation>
        <location evidence="1">Cell inner membrane</location>
        <topology evidence="1">Multi-pass membrane protein</topology>
    </subcellularLocation>
    <subcellularLocation>
        <location evidence="9">Cell membrane</location>
        <topology evidence="9">Multi-pass membrane protein</topology>
    </subcellularLocation>
</comment>
<dbReference type="EMBL" id="FNWT01000007">
    <property type="protein sequence ID" value="SEH62059.1"/>
    <property type="molecule type" value="Genomic_DNA"/>
</dbReference>
<feature type="transmembrane region" description="Helical" evidence="9">
    <location>
        <begin position="157"/>
        <end position="181"/>
    </location>
</feature>
<keyword evidence="4 9" id="KW-1003">Cell membrane</keyword>
<keyword evidence="12" id="KW-1185">Reference proteome</keyword>
<keyword evidence="8 9" id="KW-0472">Membrane</keyword>
<comment type="caution">
    <text evidence="11">The sequence shown here is derived from an EMBL/GenBank/DDBJ whole genome shotgun (WGS) entry which is preliminary data.</text>
</comment>
<gene>
    <name evidence="11" type="ORF">SAMN05216447_107100</name>
</gene>
<dbReference type="InterPro" id="IPR013525">
    <property type="entry name" value="ABC2_TM"/>
</dbReference>
<feature type="transmembrane region" description="Helical" evidence="9">
    <location>
        <begin position="43"/>
        <end position="67"/>
    </location>
</feature>
<proteinExistence type="inferred from homology"/>
<dbReference type="InterPro" id="IPR047817">
    <property type="entry name" value="ABC2_TM_bact-type"/>
</dbReference>
<keyword evidence="7 9" id="KW-1133">Transmembrane helix</keyword>
<name>A0A1H6JQD1_9ACTN</name>
<evidence type="ECO:0000256" key="2">
    <source>
        <dbReference type="ARBA" id="ARBA00007783"/>
    </source>
</evidence>
<dbReference type="InterPro" id="IPR000412">
    <property type="entry name" value="ABC_2_transport"/>
</dbReference>
<evidence type="ECO:0000256" key="6">
    <source>
        <dbReference type="ARBA" id="ARBA00022692"/>
    </source>
</evidence>
<evidence type="ECO:0000256" key="3">
    <source>
        <dbReference type="ARBA" id="ARBA00022448"/>
    </source>
</evidence>
<evidence type="ECO:0000313" key="12">
    <source>
        <dbReference type="Proteomes" id="UP000199135"/>
    </source>
</evidence>
<sequence>MQSATTKAGVSAKDAWYPASKRDIFILKELVSKDFKLKYRRSALGVVWSVLNPLLMMLVMAAVFGSFMRYNDPTLGNYAVYLILGNTAFQLMNDATSQGMGSIIGASSLLKKVKINRYVFPVEKALFAGVNYLFSLIAIAIVMLVEQVPLGVTALLLPFGILMLLFFSIGLSLLLSALSVFFRDVMHLWSVVLTAWTYATPLFYPFAILPGWMQTLERFNPMYVYVTYVRDVVLYQTVPSVGMHVACVAFAAVSLLLGMVVFKKNQHKFILFI</sequence>
<keyword evidence="5" id="KW-0997">Cell inner membrane</keyword>
<dbReference type="RefSeq" id="WP_078687601.1">
    <property type="nucleotide sequence ID" value="NZ_FNWT01000007.1"/>
</dbReference>
<feature type="transmembrane region" description="Helical" evidence="9">
    <location>
        <begin position="241"/>
        <end position="262"/>
    </location>
</feature>
<protein>
    <recommendedName>
        <fullName evidence="9">Transport permease protein</fullName>
    </recommendedName>
</protein>
<dbReference type="PANTHER" id="PTHR30413">
    <property type="entry name" value="INNER MEMBRANE TRANSPORT PERMEASE"/>
    <property type="match status" value="1"/>
</dbReference>
<reference evidence="11 12" key="1">
    <citation type="submission" date="2016-10" db="EMBL/GenBank/DDBJ databases">
        <authorList>
            <person name="Varghese N."/>
            <person name="Submissions S."/>
        </authorList>
    </citation>
    <scope>NUCLEOTIDE SEQUENCE [LARGE SCALE GENOMIC DNA]</scope>
    <source>
        <strain evidence="11 12">WCP15</strain>
    </source>
</reference>
<dbReference type="PROSITE" id="PS51012">
    <property type="entry name" value="ABC_TM2"/>
    <property type="match status" value="1"/>
</dbReference>